<dbReference type="Pfam" id="PF17123">
    <property type="entry name" value="zf-RING_11"/>
    <property type="match status" value="1"/>
</dbReference>
<dbReference type="InterPro" id="IPR013083">
    <property type="entry name" value="Znf_RING/FYVE/PHD"/>
</dbReference>
<protein>
    <recommendedName>
        <fullName evidence="3">RING-type domain-containing protein</fullName>
    </recommendedName>
</protein>
<organism evidence="4 5">
    <name type="scientific">Stephanodiscus triporus</name>
    <dbReference type="NCBI Taxonomy" id="2934178"/>
    <lineage>
        <taxon>Eukaryota</taxon>
        <taxon>Sar</taxon>
        <taxon>Stramenopiles</taxon>
        <taxon>Ochrophyta</taxon>
        <taxon>Bacillariophyta</taxon>
        <taxon>Coscinodiscophyceae</taxon>
        <taxon>Thalassiosirophycidae</taxon>
        <taxon>Stephanodiscales</taxon>
        <taxon>Stephanodiscaceae</taxon>
        <taxon>Stephanodiscus</taxon>
    </lineage>
</organism>
<feature type="compositionally biased region" description="Polar residues" evidence="2">
    <location>
        <begin position="179"/>
        <end position="190"/>
    </location>
</feature>
<dbReference type="PROSITE" id="PS50089">
    <property type="entry name" value="ZF_RING_2"/>
    <property type="match status" value="1"/>
</dbReference>
<feature type="region of interest" description="Disordered" evidence="2">
    <location>
        <begin position="234"/>
        <end position="261"/>
    </location>
</feature>
<evidence type="ECO:0000313" key="5">
    <source>
        <dbReference type="Proteomes" id="UP001530315"/>
    </source>
</evidence>
<evidence type="ECO:0000313" key="4">
    <source>
        <dbReference type="EMBL" id="KAL3779650.1"/>
    </source>
</evidence>
<feature type="compositionally biased region" description="Polar residues" evidence="2">
    <location>
        <begin position="1"/>
        <end position="17"/>
    </location>
</feature>
<evidence type="ECO:0000256" key="1">
    <source>
        <dbReference type="PROSITE-ProRule" id="PRU00175"/>
    </source>
</evidence>
<dbReference type="SUPFAM" id="SSF57850">
    <property type="entry name" value="RING/U-box"/>
    <property type="match status" value="1"/>
</dbReference>
<feature type="domain" description="RING-type" evidence="3">
    <location>
        <begin position="52"/>
        <end position="108"/>
    </location>
</feature>
<keyword evidence="5" id="KW-1185">Reference proteome</keyword>
<feature type="compositionally biased region" description="Low complexity" evidence="2">
    <location>
        <begin position="250"/>
        <end position="261"/>
    </location>
</feature>
<feature type="region of interest" description="Disordered" evidence="2">
    <location>
        <begin position="172"/>
        <end position="208"/>
    </location>
</feature>
<keyword evidence="1" id="KW-0863">Zinc-finger</keyword>
<keyword evidence="1" id="KW-0479">Metal-binding</keyword>
<keyword evidence="1" id="KW-0862">Zinc</keyword>
<feature type="region of interest" description="Disordered" evidence="2">
    <location>
        <begin position="1"/>
        <end position="43"/>
    </location>
</feature>
<dbReference type="SMART" id="SM00184">
    <property type="entry name" value="RING"/>
    <property type="match status" value="1"/>
</dbReference>
<dbReference type="AlphaFoldDB" id="A0ABD3NUM3"/>
<dbReference type="CDD" id="cd16448">
    <property type="entry name" value="RING-H2"/>
    <property type="match status" value="1"/>
</dbReference>
<accession>A0ABD3NUM3</accession>
<dbReference type="Proteomes" id="UP001530315">
    <property type="component" value="Unassembled WGS sequence"/>
</dbReference>
<evidence type="ECO:0000259" key="3">
    <source>
        <dbReference type="PROSITE" id="PS50089"/>
    </source>
</evidence>
<dbReference type="GO" id="GO:0008270">
    <property type="term" value="F:zinc ion binding"/>
    <property type="evidence" value="ECO:0007669"/>
    <property type="project" value="UniProtKB-KW"/>
</dbReference>
<comment type="caution">
    <text evidence="4">The sequence shown here is derived from an EMBL/GenBank/DDBJ whole genome shotgun (WGS) entry which is preliminary data.</text>
</comment>
<name>A0ABD3NUM3_9STRA</name>
<dbReference type="InterPro" id="IPR001841">
    <property type="entry name" value="Znf_RING"/>
</dbReference>
<evidence type="ECO:0000256" key="2">
    <source>
        <dbReference type="SAM" id="MobiDB-lite"/>
    </source>
</evidence>
<proteinExistence type="predicted"/>
<sequence length="440" mass="48896">MADNENNIGEQSQSFNADNKRDGSSGNFDSEPIGGSVDNDVDATDDSREEECVICFEKLSVQEWGRCTPCGHTFHKTCWWEWENAYNQRVSENRQGHRARSEENCKCCLCNTVNKKFVDGNGDPAHNPSPYIAVDDPSDTGGNRFTHFLRDIGEEASGFVNFLRSEFRDHLGVGGPFTPTRNNRNINNSDQRGRSNGGSDNSSPNRWRTHSFVPPLFGSWNSSYGTSSSGTAPPFLPPFFRNQSSHQQTSGSSPFNSNANPFNLLQPGTHVVTQNLVHSPHLNRQRGVVLQYQPRSARYLVRLESDISSFITGHPAPVAIRPENLLQTAKVKIQGLRTEPALNGKEATICAYSRSTNRYVVKVDHLLSTREISIQPTNIRLPNGTVIRLEGLQQASQWNGKYGTIICFVEDTSGAAGSGRYEVGLSRQYGVRVKIENVRL</sequence>
<dbReference type="EMBL" id="JALLAZ020001152">
    <property type="protein sequence ID" value="KAL3779650.1"/>
    <property type="molecule type" value="Genomic_DNA"/>
</dbReference>
<feature type="compositionally biased region" description="Low complexity" evidence="2">
    <location>
        <begin position="197"/>
        <end position="206"/>
    </location>
</feature>
<dbReference type="Gene3D" id="3.30.40.10">
    <property type="entry name" value="Zinc/RING finger domain, C3HC4 (zinc finger)"/>
    <property type="match status" value="1"/>
</dbReference>
<gene>
    <name evidence="4" type="ORF">ACHAW5_003649</name>
</gene>
<reference evidence="4 5" key="1">
    <citation type="submission" date="2024-10" db="EMBL/GenBank/DDBJ databases">
        <title>Updated reference genomes for cyclostephanoid diatoms.</title>
        <authorList>
            <person name="Roberts W.R."/>
            <person name="Alverson A.J."/>
        </authorList>
    </citation>
    <scope>NUCLEOTIDE SEQUENCE [LARGE SCALE GENOMIC DNA]</scope>
    <source>
        <strain evidence="4 5">AJA276-08</strain>
    </source>
</reference>